<protein>
    <submittedName>
        <fullName evidence="3">Uncharacterized protein</fullName>
    </submittedName>
</protein>
<feature type="compositionally biased region" description="Polar residues" evidence="1">
    <location>
        <begin position="1"/>
        <end position="13"/>
    </location>
</feature>
<keyword evidence="2" id="KW-1185">Reference proteome</keyword>
<dbReference type="AlphaFoldDB" id="A0A915I476"/>
<dbReference type="Proteomes" id="UP000887565">
    <property type="component" value="Unplaced"/>
</dbReference>
<sequence length="107" mass="12094">MQQQHNLHCSASQADARTDGGGTDRGHVSCHDIQICPNDRRCHNGTCHEGTLMLAKPIRGPSIESVKLHMDVYSKTDALLGRQDYFYKTHARSYPKKTCPKNNEFYC</sequence>
<name>A0A915I476_ROMCU</name>
<organism evidence="2 3">
    <name type="scientific">Romanomermis culicivorax</name>
    <name type="common">Nematode worm</name>
    <dbReference type="NCBI Taxonomy" id="13658"/>
    <lineage>
        <taxon>Eukaryota</taxon>
        <taxon>Metazoa</taxon>
        <taxon>Ecdysozoa</taxon>
        <taxon>Nematoda</taxon>
        <taxon>Enoplea</taxon>
        <taxon>Dorylaimia</taxon>
        <taxon>Mermithida</taxon>
        <taxon>Mermithoidea</taxon>
        <taxon>Mermithidae</taxon>
        <taxon>Romanomermis</taxon>
    </lineage>
</organism>
<evidence type="ECO:0000313" key="2">
    <source>
        <dbReference type="Proteomes" id="UP000887565"/>
    </source>
</evidence>
<feature type="region of interest" description="Disordered" evidence="1">
    <location>
        <begin position="1"/>
        <end position="26"/>
    </location>
</feature>
<feature type="compositionally biased region" description="Basic and acidic residues" evidence="1">
    <location>
        <begin position="16"/>
        <end position="26"/>
    </location>
</feature>
<accession>A0A915I476</accession>
<evidence type="ECO:0000256" key="1">
    <source>
        <dbReference type="SAM" id="MobiDB-lite"/>
    </source>
</evidence>
<evidence type="ECO:0000313" key="3">
    <source>
        <dbReference type="WBParaSite" id="nRc.2.0.1.t08928-RA"/>
    </source>
</evidence>
<dbReference type="WBParaSite" id="nRc.2.0.1.t08928-RA">
    <property type="protein sequence ID" value="nRc.2.0.1.t08928-RA"/>
    <property type="gene ID" value="nRc.2.0.1.g08928"/>
</dbReference>
<proteinExistence type="predicted"/>
<reference evidence="3" key="1">
    <citation type="submission" date="2022-11" db="UniProtKB">
        <authorList>
            <consortium name="WormBaseParasite"/>
        </authorList>
    </citation>
    <scope>IDENTIFICATION</scope>
</reference>